<dbReference type="GeneID" id="16193534"/>
<dbReference type="RefSeq" id="YP_008059642.1">
    <property type="nucleotide sequence ID" value="NC_021330.1"/>
</dbReference>
<accession>R4T8B3</accession>
<evidence type="ECO:0000313" key="2">
    <source>
        <dbReference type="Proteomes" id="UP000202086"/>
    </source>
</evidence>
<dbReference type="KEGG" id="vg:16193534"/>
<keyword evidence="2" id="KW-1185">Reference proteome</keyword>
<evidence type="ECO:0000313" key="1">
    <source>
        <dbReference type="EMBL" id="AGM12019.1"/>
    </source>
</evidence>
<proteinExistence type="predicted"/>
<sequence length="66" mass="7274">MPNRSQSSISEDIRERRLLSTFTRLLTIMAHPGVLYNVGEAPRPRVDPCAPASISALVSARVNKVK</sequence>
<dbReference type="EMBL" id="KC292029">
    <property type="protein sequence ID" value="AGM12019.1"/>
    <property type="molecule type" value="Genomic_DNA"/>
</dbReference>
<name>R4T8B3_9CAUD</name>
<organism evidence="1 2">
    <name type="scientific">Haloarcula californiae tailed virus 1</name>
    <dbReference type="NCBI Taxonomy" id="1273746"/>
    <lineage>
        <taxon>Viruses</taxon>
        <taxon>Duplodnaviria</taxon>
        <taxon>Heunggongvirae</taxon>
        <taxon>Uroviricota</taxon>
        <taxon>Caudoviricetes</taxon>
        <taxon>Thumleimavirales</taxon>
        <taxon>Druskaviridae</taxon>
        <taxon>Hacavirus</taxon>
        <taxon>Hacavirus italiense</taxon>
        <taxon>Hacavirus HCTV1</taxon>
    </lineage>
</organism>
<reference evidence="1 2" key="1">
    <citation type="submission" date="2012-12" db="EMBL/GenBank/DDBJ databases">
        <authorList>
            <person name="Sencilo A."/>
            <person name="Jacobs-Sera D."/>
            <person name="Russell D.A."/>
            <person name="Ko C."/>
            <person name="Atanasova N."/>
            <person name="Osterlund E."/>
            <person name="Oksanen H.M."/>
            <person name="Bamford D.H."/>
            <person name="Hatfull G.F."/>
            <person name="Roine E."/>
            <person name="Hendrix R.W."/>
        </authorList>
    </citation>
    <scope>NUCLEOTIDE SEQUENCE [LARGE SCALE GENOMIC DNA]</scope>
</reference>
<protein>
    <submittedName>
        <fullName evidence="1">Uncharacterized protein</fullName>
    </submittedName>
</protein>
<gene>
    <name evidence="1" type="primary">81</name>
    <name evidence="1" type="ORF">DNAM5_81</name>
</gene>
<dbReference type="Proteomes" id="UP000202086">
    <property type="component" value="Segment"/>
</dbReference>